<dbReference type="CDD" id="cd05794">
    <property type="entry name" value="S1_EF-P_repeat_2"/>
    <property type="match status" value="1"/>
</dbReference>
<gene>
    <name evidence="7 12" type="primary">efp</name>
    <name evidence="12" type="ORF">BARAN1_1313</name>
</gene>
<comment type="function">
    <text evidence="7">Involved in peptide bond synthesis. Stimulates efficient translation and peptide-bond synthesis on native or reconstituted 70S ribosomes in vitro. Probably functions indirectly by altering the affinity of the ribosome for aminoacyl-tRNA, thus increasing their reactivity as acceptors for peptidyl transferase.</text>
</comment>
<comment type="similarity">
    <text evidence="3 7 9">Belongs to the elongation factor P family.</text>
</comment>
<dbReference type="Pfam" id="PF01132">
    <property type="entry name" value="EFP"/>
    <property type="match status" value="1"/>
</dbReference>
<dbReference type="Proteomes" id="UP000249818">
    <property type="component" value="Chromosome BARAN1"/>
</dbReference>
<evidence type="ECO:0000256" key="2">
    <source>
        <dbReference type="ARBA" id="ARBA00004815"/>
    </source>
</evidence>
<dbReference type="InterPro" id="IPR011768">
    <property type="entry name" value="Transl_elongation_fac_P"/>
</dbReference>
<dbReference type="GO" id="GO:0003746">
    <property type="term" value="F:translation elongation factor activity"/>
    <property type="evidence" value="ECO:0007669"/>
    <property type="project" value="UniProtKB-UniRule"/>
</dbReference>
<sequence length="187" mass="20865">MGISIGEISRGMTLIMDGELYEVTEFEHVKLGRGGAFVRAKMKDLRTGRVISKTLKDSDNLETAYLETRILQYLYQSGGKYTFMDKETFEQYELDAEVVEPFKGYLVEGLDFTGLFYQDRMVKVVPPNFVDLRVTEAPPGIKGDTATGGEKPATLQTGLVVKVPLFVTTGEVIRVDTRTGAYVERVS</sequence>
<dbReference type="Gene3D" id="2.40.50.140">
    <property type="entry name" value="Nucleic acid-binding proteins"/>
    <property type="match status" value="2"/>
</dbReference>
<dbReference type="Pfam" id="PF08207">
    <property type="entry name" value="EFP_N"/>
    <property type="match status" value="1"/>
</dbReference>
<dbReference type="NCBIfam" id="NF001810">
    <property type="entry name" value="PRK00529.1"/>
    <property type="match status" value="1"/>
</dbReference>
<dbReference type="FunFam" id="2.30.30.30:FF:000003">
    <property type="entry name" value="Elongation factor P"/>
    <property type="match status" value="1"/>
</dbReference>
<accession>A0A2X3MMI3</accession>
<dbReference type="SUPFAM" id="SSF50249">
    <property type="entry name" value="Nucleic acid-binding proteins"/>
    <property type="match status" value="2"/>
</dbReference>
<dbReference type="SMART" id="SM01185">
    <property type="entry name" value="EFP"/>
    <property type="match status" value="1"/>
</dbReference>
<dbReference type="InterPro" id="IPR013185">
    <property type="entry name" value="Transl_elong_KOW-like"/>
</dbReference>
<evidence type="ECO:0000259" key="10">
    <source>
        <dbReference type="SMART" id="SM00841"/>
    </source>
</evidence>
<proteinExistence type="inferred from homology"/>
<dbReference type="SUPFAM" id="SSF50104">
    <property type="entry name" value="Translation proteins SH3-like domain"/>
    <property type="match status" value="1"/>
</dbReference>
<dbReference type="HAMAP" id="MF_00141">
    <property type="entry name" value="EF_P"/>
    <property type="match status" value="1"/>
</dbReference>
<dbReference type="KEGG" id="bana:BARAN1_1313"/>
<keyword evidence="4 7" id="KW-0963">Cytoplasm</keyword>
<dbReference type="InterPro" id="IPR014722">
    <property type="entry name" value="Rib_uL2_dom2"/>
</dbReference>
<dbReference type="CDD" id="cd04470">
    <property type="entry name" value="S1_EF-P_repeat_1"/>
    <property type="match status" value="1"/>
</dbReference>
<dbReference type="EMBL" id="LS483254">
    <property type="protein sequence ID" value="SQD93335.1"/>
    <property type="molecule type" value="Genomic_DNA"/>
</dbReference>
<dbReference type="PIRSF" id="PIRSF005901">
    <property type="entry name" value="EF-P"/>
    <property type="match status" value="1"/>
</dbReference>
<keyword evidence="5 7" id="KW-0251">Elongation factor</keyword>
<evidence type="ECO:0000259" key="11">
    <source>
        <dbReference type="SMART" id="SM01185"/>
    </source>
</evidence>
<dbReference type="PANTHER" id="PTHR30053:SF12">
    <property type="entry name" value="ELONGATION FACTOR P (EF-P) FAMILY PROTEIN"/>
    <property type="match status" value="1"/>
</dbReference>
<dbReference type="RefSeq" id="WP_122031711.1">
    <property type="nucleotide sequence ID" value="NZ_LS483254.1"/>
</dbReference>
<evidence type="ECO:0000256" key="1">
    <source>
        <dbReference type="ARBA" id="ARBA00004496"/>
    </source>
</evidence>
<comment type="subcellular location">
    <subcellularLocation>
        <location evidence="1 7">Cytoplasm</location>
    </subcellularLocation>
</comment>
<dbReference type="UniPathway" id="UPA00345"/>
<dbReference type="OrthoDB" id="9801844at2"/>
<comment type="pathway">
    <text evidence="2 7">Protein biosynthesis; polypeptide chain elongation.</text>
</comment>
<evidence type="ECO:0000256" key="7">
    <source>
        <dbReference type="HAMAP-Rule" id="MF_00141"/>
    </source>
</evidence>
<dbReference type="PANTHER" id="PTHR30053">
    <property type="entry name" value="ELONGATION FACTOR P"/>
    <property type="match status" value="1"/>
</dbReference>
<feature type="domain" description="Elongation factor P C-terminal" evidence="10">
    <location>
        <begin position="130"/>
        <end position="185"/>
    </location>
</feature>
<evidence type="ECO:0000256" key="4">
    <source>
        <dbReference type="ARBA" id="ARBA00022490"/>
    </source>
</evidence>
<dbReference type="GO" id="GO:0005829">
    <property type="term" value="C:cytosol"/>
    <property type="evidence" value="ECO:0007669"/>
    <property type="project" value="UniProtKB-ARBA"/>
</dbReference>
<dbReference type="FunFam" id="2.40.50.140:FF:000004">
    <property type="entry name" value="Elongation factor P"/>
    <property type="match status" value="1"/>
</dbReference>
<dbReference type="InterPro" id="IPR012340">
    <property type="entry name" value="NA-bd_OB-fold"/>
</dbReference>
<dbReference type="InterPro" id="IPR015365">
    <property type="entry name" value="Elong-fact-P_C"/>
</dbReference>
<evidence type="ECO:0000256" key="9">
    <source>
        <dbReference type="RuleBase" id="RU004389"/>
    </source>
</evidence>
<dbReference type="GO" id="GO:0043043">
    <property type="term" value="P:peptide biosynthetic process"/>
    <property type="evidence" value="ECO:0007669"/>
    <property type="project" value="InterPro"/>
</dbReference>
<dbReference type="AlphaFoldDB" id="A0A2X3MMI3"/>
<name>A0A2X3MMI3_9BACT</name>
<dbReference type="NCBIfam" id="TIGR00038">
    <property type="entry name" value="efp"/>
    <property type="match status" value="1"/>
</dbReference>
<evidence type="ECO:0000256" key="8">
    <source>
        <dbReference type="NCBIfam" id="TIGR00038"/>
    </source>
</evidence>
<dbReference type="InterPro" id="IPR013852">
    <property type="entry name" value="Transl_elong_P/YeiP_CS"/>
</dbReference>
<evidence type="ECO:0000256" key="5">
    <source>
        <dbReference type="ARBA" id="ARBA00022768"/>
    </source>
</evidence>
<reference evidence="13" key="1">
    <citation type="submission" date="2018-05" db="EMBL/GenBank/DDBJ databases">
        <authorList>
            <person name="Hao L."/>
        </authorList>
    </citation>
    <scope>NUCLEOTIDE SEQUENCE [LARGE SCALE GENOMIC DNA]</scope>
</reference>
<evidence type="ECO:0000256" key="6">
    <source>
        <dbReference type="ARBA" id="ARBA00022917"/>
    </source>
</evidence>
<dbReference type="InterPro" id="IPR001059">
    <property type="entry name" value="Transl_elong_P/YeiP_cen"/>
</dbReference>
<dbReference type="Pfam" id="PF09285">
    <property type="entry name" value="Elong-fact-P_C"/>
    <property type="match status" value="1"/>
</dbReference>
<evidence type="ECO:0000256" key="3">
    <source>
        <dbReference type="ARBA" id="ARBA00009479"/>
    </source>
</evidence>
<organism evidence="12 13">
    <name type="scientific">Candidatus Bipolaricaulis anaerobius</name>
    <dbReference type="NCBI Taxonomy" id="2026885"/>
    <lineage>
        <taxon>Bacteria</taxon>
        <taxon>Candidatus Bipolaricaulota</taxon>
        <taxon>Candidatus Bipolaricaulia</taxon>
        <taxon>Candidatus Bipolaricaulales</taxon>
        <taxon>Candidatus Bipolaricaulaceae</taxon>
        <taxon>Candidatus Bipolaricaulis</taxon>
    </lineage>
</organism>
<dbReference type="InterPro" id="IPR008991">
    <property type="entry name" value="Translation_prot_SH3-like_sf"/>
</dbReference>
<dbReference type="PROSITE" id="PS01275">
    <property type="entry name" value="EFP"/>
    <property type="match status" value="1"/>
</dbReference>
<keyword evidence="13" id="KW-1185">Reference proteome</keyword>
<dbReference type="FunFam" id="2.40.50.140:FF:000009">
    <property type="entry name" value="Elongation factor P"/>
    <property type="match status" value="1"/>
</dbReference>
<evidence type="ECO:0000313" key="12">
    <source>
        <dbReference type="EMBL" id="SQD93335.1"/>
    </source>
</evidence>
<evidence type="ECO:0000313" key="13">
    <source>
        <dbReference type="Proteomes" id="UP000249818"/>
    </source>
</evidence>
<dbReference type="SMART" id="SM00841">
    <property type="entry name" value="Elong-fact-P_C"/>
    <property type="match status" value="1"/>
</dbReference>
<dbReference type="InterPro" id="IPR020599">
    <property type="entry name" value="Transl_elong_fac_P/YeiP"/>
</dbReference>
<protein>
    <recommendedName>
        <fullName evidence="7 8">Elongation factor P</fullName>
        <shortName evidence="7">EF-P</shortName>
    </recommendedName>
</protein>
<keyword evidence="6 7" id="KW-0648">Protein biosynthesis</keyword>
<dbReference type="Gene3D" id="2.30.30.30">
    <property type="match status" value="1"/>
</dbReference>
<feature type="domain" description="Translation elongation factor P/YeiP central" evidence="11">
    <location>
        <begin position="68"/>
        <end position="122"/>
    </location>
</feature>